<dbReference type="Proteomes" id="UP000238095">
    <property type="component" value="Chromosome 1"/>
</dbReference>
<name>A0A2K4X280_PSESX</name>
<accession>A0A2K4X280</accession>
<evidence type="ECO:0000313" key="2">
    <source>
        <dbReference type="Proteomes" id="UP000238095"/>
    </source>
</evidence>
<evidence type="ECO:0000313" key="1">
    <source>
        <dbReference type="EMBL" id="SOS42247.1"/>
    </source>
</evidence>
<gene>
    <name evidence="1" type="ORF">CFBP3840_05242</name>
</gene>
<organism evidence="1 2">
    <name type="scientific">Pseudomonas syringae</name>
    <dbReference type="NCBI Taxonomy" id="317"/>
    <lineage>
        <taxon>Bacteria</taxon>
        <taxon>Pseudomonadati</taxon>
        <taxon>Pseudomonadota</taxon>
        <taxon>Gammaproteobacteria</taxon>
        <taxon>Pseudomonadales</taxon>
        <taxon>Pseudomonadaceae</taxon>
        <taxon>Pseudomonas</taxon>
    </lineage>
</organism>
<reference evidence="1 2" key="1">
    <citation type="submission" date="2017-11" db="EMBL/GenBank/DDBJ databases">
        <authorList>
            <person name="Han C.G."/>
        </authorList>
    </citation>
    <scope>NUCLEOTIDE SEQUENCE [LARGE SCALE GENOMIC DNA]</scope>
    <source>
        <strain evidence="1">CFBP3840</strain>
    </source>
</reference>
<sequence>MHLAQRNHRLHAVAVAVLTYNLAVITLVGKHITATLARATPASRKADLIQQRHEVARVSLLAGRQHNGQRDAMTVAGEVYFGGQSAPASAETVVLRFLRAPFFSAPLAARIDVELTIQVSRSMNPSSRKRR</sequence>
<protein>
    <submittedName>
        <fullName evidence="1">Putative membrane protein</fullName>
    </submittedName>
</protein>
<proteinExistence type="predicted"/>
<dbReference type="AlphaFoldDB" id="A0A2K4X280"/>
<dbReference type="EMBL" id="LT963409">
    <property type="protein sequence ID" value="SOS42247.1"/>
    <property type="molecule type" value="Genomic_DNA"/>
</dbReference>